<keyword evidence="3" id="KW-1185">Reference proteome</keyword>
<dbReference type="OrthoDB" id="682192at2759"/>
<reference evidence="2" key="1">
    <citation type="submission" date="2020-10" db="EMBL/GenBank/DDBJ databases">
        <authorList>
            <person name="Han B."/>
            <person name="Lu T."/>
            <person name="Zhao Q."/>
            <person name="Huang X."/>
            <person name="Zhao Y."/>
        </authorList>
    </citation>
    <scope>NUCLEOTIDE SEQUENCE</scope>
</reference>
<organism evidence="2 3">
    <name type="scientific">Miscanthus lutarioriparius</name>
    <dbReference type="NCBI Taxonomy" id="422564"/>
    <lineage>
        <taxon>Eukaryota</taxon>
        <taxon>Viridiplantae</taxon>
        <taxon>Streptophyta</taxon>
        <taxon>Embryophyta</taxon>
        <taxon>Tracheophyta</taxon>
        <taxon>Spermatophyta</taxon>
        <taxon>Magnoliopsida</taxon>
        <taxon>Liliopsida</taxon>
        <taxon>Poales</taxon>
        <taxon>Poaceae</taxon>
        <taxon>PACMAD clade</taxon>
        <taxon>Panicoideae</taxon>
        <taxon>Andropogonodae</taxon>
        <taxon>Andropogoneae</taxon>
        <taxon>Saccharinae</taxon>
        <taxon>Miscanthus</taxon>
    </lineage>
</organism>
<protein>
    <recommendedName>
        <fullName evidence="4">BED-type domain-containing protein</fullName>
    </recommendedName>
</protein>
<feature type="compositionally biased region" description="Polar residues" evidence="1">
    <location>
        <begin position="121"/>
        <end position="149"/>
    </location>
</feature>
<dbReference type="PANTHER" id="PTHR46951">
    <property type="entry name" value="BED-TYPE DOMAIN-CONTAINING PROTEIN"/>
    <property type="match status" value="1"/>
</dbReference>
<dbReference type="EMBL" id="CAJGYO010000007">
    <property type="protein sequence ID" value="CAD6244751.1"/>
    <property type="molecule type" value="Genomic_DNA"/>
</dbReference>
<gene>
    <name evidence="2" type="ORF">NCGR_LOCUS29321</name>
</gene>
<evidence type="ECO:0000313" key="3">
    <source>
        <dbReference type="Proteomes" id="UP000604825"/>
    </source>
</evidence>
<feature type="compositionally biased region" description="Polar residues" evidence="1">
    <location>
        <begin position="1"/>
        <end position="14"/>
    </location>
</feature>
<accession>A0A811PP65</accession>
<dbReference type="AlphaFoldDB" id="A0A811PP65"/>
<dbReference type="Proteomes" id="UP000604825">
    <property type="component" value="Unassembled WGS sequence"/>
</dbReference>
<feature type="region of interest" description="Disordered" evidence="1">
    <location>
        <begin position="1"/>
        <end position="37"/>
    </location>
</feature>
<sequence length="300" mass="33148">MATQGTASPQSVGSDTAEYDPRTDPKRKAKSSDPGWKYGFWPEIGNRDLVECSLCGGRVNSGIKRLKEHLVGGYGDAVKCPKTTTAIAAEMEASLVKGRRKRALNLDDDDDGVQVVEVVPTENQVQNNANASSPSSGTSVVQHPSSGTASKKKQSALKFASLPPRPKEKKIVITMLRKKPEEVVEERHFKNGPAQSSVEGRIRTKEERDEVNMHVANFFYECGIPFNAINSRSFEIMCEAIGQYGPGYKPPSFHEVRVPWLGKAVEQTNKLKEKHEAAWKQYGCTLMSDGWTDKRGLLPR</sequence>
<proteinExistence type="predicted"/>
<feature type="region of interest" description="Disordered" evidence="1">
    <location>
        <begin position="121"/>
        <end position="156"/>
    </location>
</feature>
<comment type="caution">
    <text evidence="2">The sequence shown here is derived from an EMBL/GenBank/DDBJ whole genome shotgun (WGS) entry which is preliminary data.</text>
</comment>
<name>A0A811PP65_9POAL</name>
<evidence type="ECO:0000256" key="1">
    <source>
        <dbReference type="SAM" id="MobiDB-lite"/>
    </source>
</evidence>
<evidence type="ECO:0000313" key="2">
    <source>
        <dbReference type="EMBL" id="CAD6244751.1"/>
    </source>
</evidence>
<evidence type="ECO:0008006" key="4">
    <source>
        <dbReference type="Google" id="ProtNLM"/>
    </source>
</evidence>
<dbReference type="PANTHER" id="PTHR46951:SF2">
    <property type="entry name" value="BED-TYPE DOMAIN-CONTAINING PROTEIN"/>
    <property type="match status" value="1"/>
</dbReference>